<accession>A0A9R1XNB3</accession>
<feature type="domain" description="SHSP" evidence="5">
    <location>
        <begin position="46"/>
        <end position="115"/>
    </location>
</feature>
<dbReference type="Proteomes" id="UP000235145">
    <property type="component" value="Unassembled WGS sequence"/>
</dbReference>
<dbReference type="EMBL" id="NBSK02000002">
    <property type="protein sequence ID" value="KAJ0221275.1"/>
    <property type="molecule type" value="Genomic_DNA"/>
</dbReference>
<reference evidence="6 7" key="1">
    <citation type="journal article" date="2017" name="Nat. Commun.">
        <title>Genome assembly with in vitro proximity ligation data and whole-genome triplication in lettuce.</title>
        <authorList>
            <person name="Reyes-Chin-Wo S."/>
            <person name="Wang Z."/>
            <person name="Yang X."/>
            <person name="Kozik A."/>
            <person name="Arikit S."/>
            <person name="Song C."/>
            <person name="Xia L."/>
            <person name="Froenicke L."/>
            <person name="Lavelle D.O."/>
            <person name="Truco M.J."/>
            <person name="Xia R."/>
            <person name="Zhu S."/>
            <person name="Xu C."/>
            <person name="Xu H."/>
            <person name="Xu X."/>
            <person name="Cox K."/>
            <person name="Korf I."/>
            <person name="Meyers B.C."/>
            <person name="Michelmore R.W."/>
        </authorList>
    </citation>
    <scope>NUCLEOTIDE SEQUENCE [LARGE SCALE GENOMIC DNA]</scope>
    <source>
        <strain evidence="7">cv. Salinas</strain>
        <tissue evidence="6">Seedlings</tissue>
    </source>
</reference>
<dbReference type="InterPro" id="IPR008978">
    <property type="entry name" value="HSP20-like_chaperone"/>
</dbReference>
<dbReference type="InterPro" id="IPR002068">
    <property type="entry name" value="A-crystallin/Hsp20_dom"/>
</dbReference>
<gene>
    <name evidence="6" type="ORF">LSAT_V11C200050710</name>
</gene>
<evidence type="ECO:0000313" key="7">
    <source>
        <dbReference type="Proteomes" id="UP000235145"/>
    </source>
</evidence>
<name>A0A9R1XNB3_LACSA</name>
<evidence type="ECO:0000313" key="6">
    <source>
        <dbReference type="EMBL" id="KAJ0221275.1"/>
    </source>
</evidence>
<proteinExistence type="inferred from homology"/>
<organism evidence="6 7">
    <name type="scientific">Lactuca sativa</name>
    <name type="common">Garden lettuce</name>
    <dbReference type="NCBI Taxonomy" id="4236"/>
    <lineage>
        <taxon>Eukaryota</taxon>
        <taxon>Viridiplantae</taxon>
        <taxon>Streptophyta</taxon>
        <taxon>Embryophyta</taxon>
        <taxon>Tracheophyta</taxon>
        <taxon>Spermatophyta</taxon>
        <taxon>Magnoliopsida</taxon>
        <taxon>eudicotyledons</taxon>
        <taxon>Gunneridae</taxon>
        <taxon>Pentapetalae</taxon>
        <taxon>asterids</taxon>
        <taxon>campanulids</taxon>
        <taxon>Asterales</taxon>
        <taxon>Asteraceae</taxon>
        <taxon>Cichorioideae</taxon>
        <taxon>Cichorieae</taxon>
        <taxon>Lactucinae</taxon>
        <taxon>Lactuca</taxon>
    </lineage>
</organism>
<evidence type="ECO:0000256" key="2">
    <source>
        <dbReference type="PROSITE-ProRule" id="PRU00285"/>
    </source>
</evidence>
<dbReference type="PROSITE" id="PS01031">
    <property type="entry name" value="SHSP"/>
    <property type="match status" value="1"/>
</dbReference>
<dbReference type="SUPFAM" id="SSF49764">
    <property type="entry name" value="HSP20-like chaperones"/>
    <property type="match status" value="1"/>
</dbReference>
<protein>
    <recommendedName>
        <fullName evidence="5">SHSP domain-containing protein</fullName>
    </recommendedName>
</protein>
<sequence>MCTWCTADSWWMSETPTDKDTIQQKQDDPFQGLSSALCNLPEPSHETEAIANARIDRKEMPGAHIFKADLPGLKKEEVEVEVEEGRLLQISEERSKEHEEKNDKWHRVERSSGKF</sequence>
<evidence type="ECO:0000256" key="3">
    <source>
        <dbReference type="RuleBase" id="RU003616"/>
    </source>
</evidence>
<evidence type="ECO:0000259" key="5">
    <source>
        <dbReference type="PROSITE" id="PS01031"/>
    </source>
</evidence>
<dbReference type="PANTHER" id="PTHR11527">
    <property type="entry name" value="HEAT-SHOCK PROTEIN 20 FAMILY MEMBER"/>
    <property type="match status" value="1"/>
</dbReference>
<dbReference type="AlphaFoldDB" id="A0A9R1XNB3"/>
<feature type="region of interest" description="Disordered" evidence="4">
    <location>
        <begin position="91"/>
        <end position="115"/>
    </location>
</feature>
<dbReference type="Pfam" id="PF00011">
    <property type="entry name" value="HSP20"/>
    <property type="match status" value="1"/>
</dbReference>
<comment type="similarity">
    <text evidence="2 3">Belongs to the small heat shock protein (HSP20) family.</text>
</comment>
<evidence type="ECO:0000256" key="4">
    <source>
        <dbReference type="SAM" id="MobiDB-lite"/>
    </source>
</evidence>
<keyword evidence="7" id="KW-1185">Reference proteome</keyword>
<evidence type="ECO:0000256" key="1">
    <source>
        <dbReference type="ARBA" id="ARBA00023016"/>
    </source>
</evidence>
<keyword evidence="1" id="KW-0346">Stress response</keyword>
<comment type="caution">
    <text evidence="6">The sequence shown here is derived from an EMBL/GenBank/DDBJ whole genome shotgun (WGS) entry which is preliminary data.</text>
</comment>
<dbReference type="Gene3D" id="2.60.40.790">
    <property type="match status" value="1"/>
</dbReference>
<dbReference type="InterPro" id="IPR031107">
    <property type="entry name" value="Small_HSP"/>
</dbReference>